<feature type="compositionally biased region" description="Basic and acidic residues" evidence="1">
    <location>
        <begin position="82"/>
        <end position="91"/>
    </location>
</feature>
<dbReference type="PANTHER" id="PTHR47872:SF3">
    <property type="entry name" value="NUCLEAR RNA EXPORT FACTOR SDE5 ISOFORM X1"/>
    <property type="match status" value="1"/>
</dbReference>
<dbReference type="Gene3D" id="1.10.8.10">
    <property type="entry name" value="DNA helicase RuvA subunit, C-terminal domain"/>
    <property type="match status" value="1"/>
</dbReference>
<evidence type="ECO:0000259" key="2">
    <source>
        <dbReference type="SMART" id="SM01162"/>
    </source>
</evidence>
<comment type="caution">
    <text evidence="3">The sequence shown here is derived from an EMBL/GenBank/DDBJ whole genome shotgun (WGS) entry which is preliminary data.</text>
</comment>
<sequence>MEVSSLTTSKYDEEMALKGLLDAFGAVFSLNDIASAYCKAGRNANLAGEILYEMQGSSSSSTTYSSDSEVRNEPSEPSNGYKSKDSCHTNEKFIGPKQKNRPASGGTISSILGKDYVKSIPLVNSSYSGAKPLKVDMRQFPPSEVWKEDAKSHPLRENPIRKDMEDFLLKMFGVKLDRDVIREVLESCAYDMEKSMEKLLDQSSLILDKEKKVLKESSTKIIDMHPTTEGPSQQRKMQPVISSGGRDVLLNTNGEELTRQQKINDLQKDVLAAFFMGPERFDESPRRTVKSANRSIALGEPVVEPLGDLISEQKKTDMGNSQQDSKDDEDKEDSFQALRRAVREYWGTMKEYHKAAADAFAKGDQVRANKLIEQGNFFREKAREADEESNEKIFETRLASFSLNICFISFSMSGLVSLLTRDTETQEEMLLDLHEHDAKEAIRLLKHHLSSLAGIPLFKFLKVTIETNEEDSSKGARRRLIMKLLEKESISWTEGNPGSILIHLDKINPKRLSFAKK</sequence>
<feature type="region of interest" description="Disordered" evidence="1">
    <location>
        <begin position="223"/>
        <end position="246"/>
    </location>
</feature>
<name>A0AAV5M8J5_9ROSI</name>
<dbReference type="PANTHER" id="PTHR47872">
    <property type="entry name" value="NUCLEAR RNA EXPORT FACTOR SDE5-RELATED"/>
    <property type="match status" value="1"/>
</dbReference>
<feature type="region of interest" description="Disordered" evidence="1">
    <location>
        <begin position="57"/>
        <end position="105"/>
    </location>
</feature>
<gene>
    <name evidence="3" type="ORF">SLEP1_g52866</name>
</gene>
<dbReference type="Proteomes" id="UP001054252">
    <property type="component" value="Unassembled WGS sequence"/>
</dbReference>
<dbReference type="Pfam" id="PF24767">
    <property type="entry name" value="UBA_At5g58720"/>
    <property type="match status" value="1"/>
</dbReference>
<dbReference type="InterPro" id="IPR013899">
    <property type="entry name" value="DUF1771"/>
</dbReference>
<dbReference type="CDD" id="cd14279">
    <property type="entry name" value="CUE"/>
    <property type="match status" value="1"/>
</dbReference>
<protein>
    <recommendedName>
        <fullName evidence="2">DUF1771 domain-containing protein</fullName>
    </recommendedName>
</protein>
<dbReference type="Pfam" id="PF08590">
    <property type="entry name" value="DUF1771"/>
    <property type="match status" value="1"/>
</dbReference>
<feature type="region of interest" description="Disordered" evidence="1">
    <location>
        <begin position="310"/>
        <end position="334"/>
    </location>
</feature>
<evidence type="ECO:0000313" key="3">
    <source>
        <dbReference type="EMBL" id="GKV45823.1"/>
    </source>
</evidence>
<dbReference type="InterPro" id="IPR036063">
    <property type="entry name" value="Smr_dom_sf"/>
</dbReference>
<feature type="domain" description="DUF1771" evidence="2">
    <location>
        <begin position="334"/>
        <end position="399"/>
    </location>
</feature>
<proteinExistence type="predicted"/>
<dbReference type="SMART" id="SM01162">
    <property type="entry name" value="DUF1771"/>
    <property type="match status" value="1"/>
</dbReference>
<dbReference type="Gene3D" id="3.30.1370.110">
    <property type="match status" value="1"/>
</dbReference>
<feature type="compositionally biased region" description="Low complexity" evidence="1">
    <location>
        <begin position="57"/>
        <end position="67"/>
    </location>
</feature>
<dbReference type="AlphaFoldDB" id="A0AAV5M8J5"/>
<dbReference type="EMBL" id="BPVZ01000199">
    <property type="protein sequence ID" value="GKV45823.1"/>
    <property type="molecule type" value="Genomic_DNA"/>
</dbReference>
<evidence type="ECO:0000313" key="4">
    <source>
        <dbReference type="Proteomes" id="UP001054252"/>
    </source>
</evidence>
<dbReference type="InterPro" id="IPR056254">
    <property type="entry name" value="At5g58720/SDE5-like_UBA-like"/>
</dbReference>
<evidence type="ECO:0000256" key="1">
    <source>
        <dbReference type="SAM" id="MobiDB-lite"/>
    </source>
</evidence>
<keyword evidence="4" id="KW-1185">Reference proteome</keyword>
<organism evidence="3 4">
    <name type="scientific">Rubroshorea leprosula</name>
    <dbReference type="NCBI Taxonomy" id="152421"/>
    <lineage>
        <taxon>Eukaryota</taxon>
        <taxon>Viridiplantae</taxon>
        <taxon>Streptophyta</taxon>
        <taxon>Embryophyta</taxon>
        <taxon>Tracheophyta</taxon>
        <taxon>Spermatophyta</taxon>
        <taxon>Magnoliopsida</taxon>
        <taxon>eudicotyledons</taxon>
        <taxon>Gunneridae</taxon>
        <taxon>Pentapetalae</taxon>
        <taxon>rosids</taxon>
        <taxon>malvids</taxon>
        <taxon>Malvales</taxon>
        <taxon>Dipterocarpaceae</taxon>
        <taxon>Rubroshorea</taxon>
    </lineage>
</organism>
<reference evidence="3 4" key="1">
    <citation type="journal article" date="2021" name="Commun. Biol.">
        <title>The genome of Shorea leprosula (Dipterocarpaceae) highlights the ecological relevance of drought in aseasonal tropical rainforests.</title>
        <authorList>
            <person name="Ng K.K.S."/>
            <person name="Kobayashi M.J."/>
            <person name="Fawcett J.A."/>
            <person name="Hatakeyama M."/>
            <person name="Paape T."/>
            <person name="Ng C.H."/>
            <person name="Ang C.C."/>
            <person name="Tnah L.H."/>
            <person name="Lee C.T."/>
            <person name="Nishiyama T."/>
            <person name="Sese J."/>
            <person name="O'Brien M.J."/>
            <person name="Copetti D."/>
            <person name="Mohd Noor M.I."/>
            <person name="Ong R.C."/>
            <person name="Putra M."/>
            <person name="Sireger I.Z."/>
            <person name="Indrioko S."/>
            <person name="Kosugi Y."/>
            <person name="Izuno A."/>
            <person name="Isagi Y."/>
            <person name="Lee S.L."/>
            <person name="Shimizu K.K."/>
        </authorList>
    </citation>
    <scope>NUCLEOTIDE SEQUENCE [LARGE SCALE GENOMIC DNA]</scope>
    <source>
        <strain evidence="3">214</strain>
    </source>
</reference>
<accession>A0AAV5M8J5</accession>